<feature type="domain" description="HTH tetR-type" evidence="5">
    <location>
        <begin position="26"/>
        <end position="86"/>
    </location>
</feature>
<evidence type="ECO:0000313" key="6">
    <source>
        <dbReference type="EMBL" id="GAA1694033.1"/>
    </source>
</evidence>
<accession>A0ABP4TUE1</accession>
<protein>
    <submittedName>
        <fullName evidence="6">TetR/AcrR family transcriptional regulator</fullName>
    </submittedName>
</protein>
<proteinExistence type="predicted"/>
<keyword evidence="3" id="KW-0804">Transcription</keyword>
<dbReference type="SUPFAM" id="SSF48498">
    <property type="entry name" value="Tetracyclin repressor-like, C-terminal domain"/>
    <property type="match status" value="1"/>
</dbReference>
<dbReference type="PROSITE" id="PS50977">
    <property type="entry name" value="HTH_TETR_2"/>
    <property type="match status" value="1"/>
</dbReference>
<sequence length="245" mass="26067">MAKSADRSIELLWGDRARPSRGPKPALTVEQITAAGIGVADAEGLAAVSMQRVAGEFGFTTMSLYRYVPGKAELVALMLDTALGEPPVLTAITGGWRPRLTEWAERLWTVTEKHPWSLEASVGLRPIGPNELGWTDSAVGTLTATGLTGSEILDTVVVVTGHVRSIAQQTLTIPAAQRGLTEHQWAATVTDLLRTHGDRFPSLLAAMASATAAGQDKGLAFGLERILDGLGLLIADRVRQAAIRR</sequence>
<evidence type="ECO:0000313" key="7">
    <source>
        <dbReference type="Proteomes" id="UP001500618"/>
    </source>
</evidence>
<dbReference type="Pfam" id="PF02909">
    <property type="entry name" value="TetR_C_1"/>
    <property type="match status" value="1"/>
</dbReference>
<keyword evidence="7" id="KW-1185">Reference proteome</keyword>
<keyword evidence="1" id="KW-0805">Transcription regulation</keyword>
<dbReference type="Proteomes" id="UP001500618">
    <property type="component" value="Unassembled WGS sequence"/>
</dbReference>
<dbReference type="InterPro" id="IPR050109">
    <property type="entry name" value="HTH-type_TetR-like_transc_reg"/>
</dbReference>
<dbReference type="PANTHER" id="PTHR30055:SF151">
    <property type="entry name" value="TRANSCRIPTIONAL REGULATORY PROTEIN"/>
    <property type="match status" value="1"/>
</dbReference>
<feature type="DNA-binding region" description="H-T-H motif" evidence="4">
    <location>
        <begin position="49"/>
        <end position="68"/>
    </location>
</feature>
<dbReference type="InterPro" id="IPR036271">
    <property type="entry name" value="Tet_transcr_reg_TetR-rel_C_sf"/>
</dbReference>
<organism evidence="6 7">
    <name type="scientific">Fodinicola feengrottensis</name>
    <dbReference type="NCBI Taxonomy" id="435914"/>
    <lineage>
        <taxon>Bacteria</taxon>
        <taxon>Bacillati</taxon>
        <taxon>Actinomycetota</taxon>
        <taxon>Actinomycetes</taxon>
        <taxon>Mycobacteriales</taxon>
        <taxon>Fodinicola</taxon>
    </lineage>
</organism>
<keyword evidence="2 4" id="KW-0238">DNA-binding</keyword>
<dbReference type="RefSeq" id="WP_163573711.1">
    <property type="nucleotide sequence ID" value="NZ_BAAANY010000020.1"/>
</dbReference>
<dbReference type="EMBL" id="BAAANY010000020">
    <property type="protein sequence ID" value="GAA1694033.1"/>
    <property type="molecule type" value="Genomic_DNA"/>
</dbReference>
<dbReference type="SUPFAM" id="SSF46689">
    <property type="entry name" value="Homeodomain-like"/>
    <property type="match status" value="1"/>
</dbReference>
<dbReference type="InterPro" id="IPR004111">
    <property type="entry name" value="Repressor_TetR_C"/>
</dbReference>
<evidence type="ECO:0000256" key="2">
    <source>
        <dbReference type="ARBA" id="ARBA00023125"/>
    </source>
</evidence>
<gene>
    <name evidence="6" type="ORF">GCM10009765_49120</name>
</gene>
<evidence type="ECO:0000256" key="1">
    <source>
        <dbReference type="ARBA" id="ARBA00023015"/>
    </source>
</evidence>
<reference evidence="7" key="1">
    <citation type="journal article" date="2019" name="Int. J. Syst. Evol. Microbiol.">
        <title>The Global Catalogue of Microorganisms (GCM) 10K type strain sequencing project: providing services to taxonomists for standard genome sequencing and annotation.</title>
        <authorList>
            <consortium name="The Broad Institute Genomics Platform"/>
            <consortium name="The Broad Institute Genome Sequencing Center for Infectious Disease"/>
            <person name="Wu L."/>
            <person name="Ma J."/>
        </authorList>
    </citation>
    <scope>NUCLEOTIDE SEQUENCE [LARGE SCALE GENOMIC DNA]</scope>
    <source>
        <strain evidence="7">JCM 14718</strain>
    </source>
</reference>
<evidence type="ECO:0000256" key="4">
    <source>
        <dbReference type="PROSITE-ProRule" id="PRU00335"/>
    </source>
</evidence>
<dbReference type="InterPro" id="IPR001647">
    <property type="entry name" value="HTH_TetR"/>
</dbReference>
<evidence type="ECO:0000256" key="3">
    <source>
        <dbReference type="ARBA" id="ARBA00023163"/>
    </source>
</evidence>
<dbReference type="PANTHER" id="PTHR30055">
    <property type="entry name" value="HTH-TYPE TRANSCRIPTIONAL REGULATOR RUTR"/>
    <property type="match status" value="1"/>
</dbReference>
<name>A0ABP4TUE1_9ACTN</name>
<evidence type="ECO:0000259" key="5">
    <source>
        <dbReference type="PROSITE" id="PS50977"/>
    </source>
</evidence>
<dbReference type="Gene3D" id="1.10.357.10">
    <property type="entry name" value="Tetracycline Repressor, domain 2"/>
    <property type="match status" value="1"/>
</dbReference>
<dbReference type="InterPro" id="IPR009057">
    <property type="entry name" value="Homeodomain-like_sf"/>
</dbReference>
<comment type="caution">
    <text evidence="6">The sequence shown here is derived from an EMBL/GenBank/DDBJ whole genome shotgun (WGS) entry which is preliminary data.</text>
</comment>